<accession>A0A517Y2Z3</accession>
<dbReference type="RefSeq" id="WP_145244273.1">
    <property type="nucleotide sequence ID" value="NZ_CP036273.1"/>
</dbReference>
<name>A0A517Y2Z3_9BACT</name>
<protein>
    <submittedName>
        <fullName evidence="1">Uncharacterized protein</fullName>
    </submittedName>
</protein>
<evidence type="ECO:0000313" key="1">
    <source>
        <dbReference type="EMBL" id="QDU24078.1"/>
    </source>
</evidence>
<dbReference type="Proteomes" id="UP000319576">
    <property type="component" value="Chromosome"/>
</dbReference>
<reference evidence="1 2" key="1">
    <citation type="submission" date="2019-02" db="EMBL/GenBank/DDBJ databases">
        <title>Deep-cultivation of Planctomycetes and their phenomic and genomic characterization uncovers novel biology.</title>
        <authorList>
            <person name="Wiegand S."/>
            <person name="Jogler M."/>
            <person name="Boedeker C."/>
            <person name="Pinto D."/>
            <person name="Vollmers J."/>
            <person name="Rivas-Marin E."/>
            <person name="Kohn T."/>
            <person name="Peeters S.H."/>
            <person name="Heuer A."/>
            <person name="Rast P."/>
            <person name="Oberbeckmann S."/>
            <person name="Bunk B."/>
            <person name="Jeske O."/>
            <person name="Meyerdierks A."/>
            <person name="Storesund J.E."/>
            <person name="Kallscheuer N."/>
            <person name="Luecker S."/>
            <person name="Lage O.M."/>
            <person name="Pohl T."/>
            <person name="Merkel B.J."/>
            <person name="Hornburger P."/>
            <person name="Mueller R.-W."/>
            <person name="Bruemmer F."/>
            <person name="Labrenz M."/>
            <person name="Spormann A.M."/>
            <person name="Op den Camp H."/>
            <person name="Overmann J."/>
            <person name="Amann R."/>
            <person name="Jetten M.S.M."/>
            <person name="Mascher T."/>
            <person name="Medema M.H."/>
            <person name="Devos D.P."/>
            <person name="Kaster A.-K."/>
            <person name="Ovreas L."/>
            <person name="Rohde M."/>
            <person name="Galperin M.Y."/>
            <person name="Jogler C."/>
        </authorList>
    </citation>
    <scope>NUCLEOTIDE SEQUENCE [LARGE SCALE GENOMIC DNA]</scope>
    <source>
        <strain evidence="1 2">ETA_A1</strain>
    </source>
</reference>
<dbReference type="KEGG" id="uli:ETAA1_60910"/>
<gene>
    <name evidence="1" type="ORF">ETAA1_60910</name>
</gene>
<evidence type="ECO:0000313" key="2">
    <source>
        <dbReference type="Proteomes" id="UP000319576"/>
    </source>
</evidence>
<sequence>MSAAAPAEPAWQTALEASVAALRRVAGYALDPALDQRVLELGERKEFLTPAEHQELLAWVAFTEQRALDKFTAERALRRLLALRPDLGGAP</sequence>
<organism evidence="1 2">
    <name type="scientific">Urbifossiella limnaea</name>
    <dbReference type="NCBI Taxonomy" id="2528023"/>
    <lineage>
        <taxon>Bacteria</taxon>
        <taxon>Pseudomonadati</taxon>
        <taxon>Planctomycetota</taxon>
        <taxon>Planctomycetia</taxon>
        <taxon>Gemmatales</taxon>
        <taxon>Gemmataceae</taxon>
        <taxon>Urbifossiella</taxon>
    </lineage>
</organism>
<dbReference type="AlphaFoldDB" id="A0A517Y2Z3"/>
<dbReference type="EMBL" id="CP036273">
    <property type="protein sequence ID" value="QDU24078.1"/>
    <property type="molecule type" value="Genomic_DNA"/>
</dbReference>
<proteinExistence type="predicted"/>
<keyword evidence="2" id="KW-1185">Reference proteome</keyword>